<protein>
    <submittedName>
        <fullName evidence="1">Uncharacterized protein</fullName>
    </submittedName>
</protein>
<sequence>MALFVRLLRGNWIIGPYGRWEFQSESSDLGYGYGAHLRGDESYEALLANVRRRFLLEGTTLVALTYRIPPLMPEPISSGQLPTDILTDSDVGLFMAIRLLRRAHNLCDYRGSVCSYVSI</sequence>
<accession>A0A565BUX2</accession>
<dbReference type="AlphaFoldDB" id="A0A565BUX2"/>
<name>A0A565BUX2_9BRAS</name>
<evidence type="ECO:0000313" key="2">
    <source>
        <dbReference type="Proteomes" id="UP000489600"/>
    </source>
</evidence>
<comment type="caution">
    <text evidence="1">The sequence shown here is derived from an EMBL/GenBank/DDBJ whole genome shotgun (WGS) entry which is preliminary data.</text>
</comment>
<dbReference type="Proteomes" id="UP000489600">
    <property type="component" value="Unassembled WGS sequence"/>
</dbReference>
<organism evidence="1 2">
    <name type="scientific">Arabis nemorensis</name>
    <dbReference type="NCBI Taxonomy" id="586526"/>
    <lineage>
        <taxon>Eukaryota</taxon>
        <taxon>Viridiplantae</taxon>
        <taxon>Streptophyta</taxon>
        <taxon>Embryophyta</taxon>
        <taxon>Tracheophyta</taxon>
        <taxon>Spermatophyta</taxon>
        <taxon>Magnoliopsida</taxon>
        <taxon>eudicotyledons</taxon>
        <taxon>Gunneridae</taxon>
        <taxon>Pentapetalae</taxon>
        <taxon>rosids</taxon>
        <taxon>malvids</taxon>
        <taxon>Brassicales</taxon>
        <taxon>Brassicaceae</taxon>
        <taxon>Arabideae</taxon>
        <taxon>Arabis</taxon>
    </lineage>
</organism>
<dbReference type="OrthoDB" id="1031727at2759"/>
<keyword evidence="2" id="KW-1185">Reference proteome</keyword>
<reference evidence="1" key="1">
    <citation type="submission" date="2019-07" db="EMBL/GenBank/DDBJ databases">
        <authorList>
            <person name="Dittberner H."/>
        </authorList>
    </citation>
    <scope>NUCLEOTIDE SEQUENCE [LARGE SCALE GENOMIC DNA]</scope>
</reference>
<dbReference type="EMBL" id="CABITT030000005">
    <property type="protein sequence ID" value="VVB05140.1"/>
    <property type="molecule type" value="Genomic_DNA"/>
</dbReference>
<proteinExistence type="predicted"/>
<gene>
    <name evidence="1" type="ORF">ANE_LOCUS15584</name>
</gene>
<evidence type="ECO:0000313" key="1">
    <source>
        <dbReference type="EMBL" id="VVB05140.1"/>
    </source>
</evidence>